<evidence type="ECO:0008006" key="3">
    <source>
        <dbReference type="Google" id="ProtNLM"/>
    </source>
</evidence>
<dbReference type="Gene3D" id="3.30.420.10">
    <property type="entry name" value="Ribonuclease H-like superfamily/Ribonuclease H"/>
    <property type="match status" value="1"/>
</dbReference>
<dbReference type="GO" id="GO:0003676">
    <property type="term" value="F:nucleic acid binding"/>
    <property type="evidence" value="ECO:0007669"/>
    <property type="project" value="InterPro"/>
</dbReference>
<sequence>MSNPKKVIPIAFFDNEGVVHHEFVPAGQSVNGPFYVQVLKRLREEIRRKRPAKCQGGWPLHHDNAPSHTSIVLQTWLAEKNIRLLHQPPYSPDVAPSDFWLFPKIKV</sequence>
<dbReference type="InterPro" id="IPR036397">
    <property type="entry name" value="RNaseH_sf"/>
</dbReference>
<gene>
    <name evidence="1" type="ORF">AVEN_95548_1</name>
</gene>
<comment type="caution">
    <text evidence="1">The sequence shown here is derived from an EMBL/GenBank/DDBJ whole genome shotgun (WGS) entry which is preliminary data.</text>
</comment>
<evidence type="ECO:0000313" key="1">
    <source>
        <dbReference type="EMBL" id="GBM62569.1"/>
    </source>
</evidence>
<organism evidence="1 2">
    <name type="scientific">Araneus ventricosus</name>
    <name type="common">Orbweaver spider</name>
    <name type="synonym">Epeira ventricosa</name>
    <dbReference type="NCBI Taxonomy" id="182803"/>
    <lineage>
        <taxon>Eukaryota</taxon>
        <taxon>Metazoa</taxon>
        <taxon>Ecdysozoa</taxon>
        <taxon>Arthropoda</taxon>
        <taxon>Chelicerata</taxon>
        <taxon>Arachnida</taxon>
        <taxon>Araneae</taxon>
        <taxon>Araneomorphae</taxon>
        <taxon>Entelegynae</taxon>
        <taxon>Araneoidea</taxon>
        <taxon>Araneidae</taxon>
        <taxon>Araneus</taxon>
    </lineage>
</organism>
<dbReference type="Proteomes" id="UP000499080">
    <property type="component" value="Unassembled WGS sequence"/>
</dbReference>
<dbReference type="PANTHER" id="PTHR46060:SF1">
    <property type="entry name" value="MARINER MOS1 TRANSPOSASE-LIKE PROTEIN"/>
    <property type="match status" value="1"/>
</dbReference>
<dbReference type="OrthoDB" id="8190404at2759"/>
<dbReference type="PANTHER" id="PTHR46060">
    <property type="entry name" value="MARINER MOS1 TRANSPOSASE-LIKE PROTEIN"/>
    <property type="match status" value="1"/>
</dbReference>
<dbReference type="InterPro" id="IPR052709">
    <property type="entry name" value="Transposase-MT_Hybrid"/>
</dbReference>
<evidence type="ECO:0000313" key="2">
    <source>
        <dbReference type="Proteomes" id="UP000499080"/>
    </source>
</evidence>
<dbReference type="Pfam" id="PF01359">
    <property type="entry name" value="Transposase_1"/>
    <property type="match status" value="1"/>
</dbReference>
<accession>A0A4Y2HBA5</accession>
<dbReference type="AlphaFoldDB" id="A0A4Y2HBA5"/>
<dbReference type="InterPro" id="IPR001888">
    <property type="entry name" value="Transposase_1"/>
</dbReference>
<proteinExistence type="predicted"/>
<dbReference type="EMBL" id="BGPR01001824">
    <property type="protein sequence ID" value="GBM62569.1"/>
    <property type="molecule type" value="Genomic_DNA"/>
</dbReference>
<reference evidence="1 2" key="1">
    <citation type="journal article" date="2019" name="Sci. Rep.">
        <title>Orb-weaving spider Araneus ventricosus genome elucidates the spidroin gene catalogue.</title>
        <authorList>
            <person name="Kono N."/>
            <person name="Nakamura H."/>
            <person name="Ohtoshi R."/>
            <person name="Moran D.A.P."/>
            <person name="Shinohara A."/>
            <person name="Yoshida Y."/>
            <person name="Fujiwara M."/>
            <person name="Mori M."/>
            <person name="Tomita M."/>
            <person name="Arakawa K."/>
        </authorList>
    </citation>
    <scope>NUCLEOTIDE SEQUENCE [LARGE SCALE GENOMIC DNA]</scope>
</reference>
<keyword evidence="2" id="KW-1185">Reference proteome</keyword>
<name>A0A4Y2HBA5_ARAVE</name>
<protein>
    <recommendedName>
        <fullName evidence="3">Mariner Mos1 transposase</fullName>
    </recommendedName>
</protein>